<dbReference type="EMBL" id="ATMH01003042">
    <property type="protein sequence ID" value="EPY31981.1"/>
    <property type="molecule type" value="Genomic_DNA"/>
</dbReference>
<reference evidence="3 4" key="1">
    <citation type="journal article" date="2013" name="PLoS ONE">
        <title>Predicting the Proteins of Angomonas deanei, Strigomonas culicis and Their Respective Endosymbionts Reveals New Aspects of the Trypanosomatidae Family.</title>
        <authorList>
            <person name="Motta M.C."/>
            <person name="Martins A.C."/>
            <person name="de Souza S.S."/>
            <person name="Catta-Preta C.M."/>
            <person name="Silva R."/>
            <person name="Klein C.C."/>
            <person name="de Almeida L.G."/>
            <person name="de Lima Cunha O."/>
            <person name="Ciapina L.P."/>
            <person name="Brocchi M."/>
            <person name="Colabardini A.C."/>
            <person name="de Araujo Lima B."/>
            <person name="Machado C.R."/>
            <person name="de Almeida Soares C.M."/>
            <person name="Probst C.M."/>
            <person name="de Menezes C.B."/>
            <person name="Thompson C.E."/>
            <person name="Bartholomeu D.C."/>
            <person name="Gradia D.F."/>
            <person name="Pavoni D.P."/>
            <person name="Grisard E.C."/>
            <person name="Fantinatti-Garboggini F."/>
            <person name="Marchini F.K."/>
            <person name="Rodrigues-Luiz G.F."/>
            <person name="Wagner G."/>
            <person name="Goldman G.H."/>
            <person name="Fietto J.L."/>
            <person name="Elias M.C."/>
            <person name="Goldman M.H."/>
            <person name="Sagot M.F."/>
            <person name="Pereira M."/>
            <person name="Stoco P.H."/>
            <person name="de Mendonca-Neto R.P."/>
            <person name="Teixeira S.M."/>
            <person name="Maciel T.E."/>
            <person name="de Oliveira Mendes T.A."/>
            <person name="Urmenyi T.P."/>
            <person name="de Souza W."/>
            <person name="Schenkman S."/>
            <person name="de Vasconcelos A.T."/>
        </authorList>
    </citation>
    <scope>NUCLEOTIDE SEQUENCE [LARGE SCALE GENOMIC DNA]</scope>
</reference>
<keyword evidence="2" id="KW-1133">Transmembrane helix</keyword>
<dbReference type="InterPro" id="IPR002523">
    <property type="entry name" value="MgTranspt_CorA/ZnTranspt_ZntB"/>
</dbReference>
<gene>
    <name evidence="3" type="ORF">STCU_03042</name>
</gene>
<dbReference type="OrthoDB" id="271644at2759"/>
<feature type="transmembrane region" description="Helical" evidence="2">
    <location>
        <begin position="528"/>
        <end position="548"/>
    </location>
</feature>
<evidence type="ECO:0000313" key="3">
    <source>
        <dbReference type="EMBL" id="EPY31981.1"/>
    </source>
</evidence>
<dbReference type="SUPFAM" id="SSF143865">
    <property type="entry name" value="CorA soluble domain-like"/>
    <property type="match status" value="1"/>
</dbReference>
<sequence>MKSRRKHYTFNADMGPVPFDYTLLSELYIHHDGDDVLHFGGFDNADAELNGEATTLARRKSPTADVGGADGTQNVCFNGTFIQMQADVDDAFELENTKARLEVSAKPTQLPTQKARRIKSKLVNVEDTGEHIWFVVQPESHVVPYARQFRNMEKLLHYIEESGFKFPGEAGAAVPPDPNVSSPKRQSPQGRPFPPSGGSPFDLPDSYSTLPTTKWIDVQKPAGDTLAADLVTAVLLRFPVHQHVVDHCIYIQEQDRVDTTHLYEAEPYLFFTLTCTPITKEDGDEAAGQGGGLPHPAVHHNINTTKSIMELRFDAVREGRSRSSVVQPVGVAVVAFYDWIITIHEEPFAEMDDLLRMIEVRCSPPDLRRVRKWHPSEPIYGTPSQRYTTPFVFTSLLQITVGHHLDTISLTEAVDDLWDTVFVVQSKEKDQKKVLRHITEVRRCFGECSIEATRRENIVTSLMQPQLAGHFLLTDTSCQEQFTLIQQHLRRIQHELNECRDSVAVSNWYYNVAHQWYLLTQGNRALRMLVLLTEITNIMYPILIVQTLYAMNMLIPFDSEGDSPNTSLAPFCVLAALIVLYMAWGGRAFFRICNRKHFKTKLLA</sequence>
<dbReference type="Proteomes" id="UP000015354">
    <property type="component" value="Unassembled WGS sequence"/>
</dbReference>
<organism evidence="3 4">
    <name type="scientific">Strigomonas culicis</name>
    <dbReference type="NCBI Taxonomy" id="28005"/>
    <lineage>
        <taxon>Eukaryota</taxon>
        <taxon>Discoba</taxon>
        <taxon>Euglenozoa</taxon>
        <taxon>Kinetoplastea</taxon>
        <taxon>Metakinetoplastina</taxon>
        <taxon>Trypanosomatida</taxon>
        <taxon>Trypanosomatidae</taxon>
        <taxon>Strigomonadinae</taxon>
        <taxon>Strigomonas</taxon>
    </lineage>
</organism>
<evidence type="ECO:0000313" key="4">
    <source>
        <dbReference type="Proteomes" id="UP000015354"/>
    </source>
</evidence>
<dbReference type="AlphaFoldDB" id="S9VY33"/>
<dbReference type="PANTHER" id="PTHR21535">
    <property type="entry name" value="MAGNESIUM AND COBALT TRANSPORT PROTEIN/MITOCHONDRIAL IMPORT INNER MEMBRANE TRANSLOCASE SUBUNIT TIM8"/>
    <property type="match status" value="1"/>
</dbReference>
<accession>S9VY33</accession>
<comment type="caution">
    <text evidence="3">The sequence shown here is derived from an EMBL/GenBank/DDBJ whole genome shotgun (WGS) entry which is preliminary data.</text>
</comment>
<dbReference type="GO" id="GO:0016020">
    <property type="term" value="C:membrane"/>
    <property type="evidence" value="ECO:0007669"/>
    <property type="project" value="InterPro"/>
</dbReference>
<dbReference type="Pfam" id="PF01544">
    <property type="entry name" value="CorA"/>
    <property type="match status" value="1"/>
</dbReference>
<proteinExistence type="predicted"/>
<protein>
    <submittedName>
        <fullName evidence="3">Uncharacterized protein</fullName>
    </submittedName>
</protein>
<evidence type="ECO:0000256" key="1">
    <source>
        <dbReference type="SAM" id="MobiDB-lite"/>
    </source>
</evidence>
<dbReference type="GO" id="GO:0046873">
    <property type="term" value="F:metal ion transmembrane transporter activity"/>
    <property type="evidence" value="ECO:0007669"/>
    <property type="project" value="InterPro"/>
</dbReference>
<feature type="transmembrane region" description="Helical" evidence="2">
    <location>
        <begin position="568"/>
        <end position="590"/>
    </location>
</feature>
<feature type="region of interest" description="Disordered" evidence="1">
    <location>
        <begin position="169"/>
        <end position="204"/>
    </location>
</feature>
<dbReference type="InterPro" id="IPR045861">
    <property type="entry name" value="CorA_cytoplasmic_dom"/>
</dbReference>
<keyword evidence="2" id="KW-0472">Membrane</keyword>
<keyword evidence="2" id="KW-0812">Transmembrane</keyword>
<dbReference type="PANTHER" id="PTHR21535:SF92">
    <property type="entry name" value="CATION TRANSPORTER"/>
    <property type="match status" value="1"/>
</dbReference>
<keyword evidence="4" id="KW-1185">Reference proteome</keyword>
<name>S9VY33_9TRYP</name>
<evidence type="ECO:0000256" key="2">
    <source>
        <dbReference type="SAM" id="Phobius"/>
    </source>
</evidence>